<evidence type="ECO:0000313" key="8">
    <source>
        <dbReference type="EMBL" id="CAL5224220.1"/>
    </source>
</evidence>
<evidence type="ECO:0000313" key="9">
    <source>
        <dbReference type="Proteomes" id="UP001497392"/>
    </source>
</evidence>
<feature type="domain" description="AP2/ERF" evidence="7">
    <location>
        <begin position="6"/>
        <end position="62"/>
    </location>
</feature>
<dbReference type="SMART" id="SM00380">
    <property type="entry name" value="AP2"/>
    <property type="match status" value="2"/>
</dbReference>
<feature type="region of interest" description="Disordered" evidence="6">
    <location>
        <begin position="383"/>
        <end position="564"/>
    </location>
</feature>
<accession>A0ABP1G0F0</accession>
<evidence type="ECO:0000256" key="4">
    <source>
        <dbReference type="ARBA" id="ARBA00023163"/>
    </source>
</evidence>
<dbReference type="CDD" id="cd00018">
    <property type="entry name" value="AP2"/>
    <property type="match status" value="2"/>
</dbReference>
<dbReference type="PANTHER" id="PTHR32467:SF90">
    <property type="entry name" value="AP2-LIKE ETHYLENE-RESPONSIVE TRANSCRIPTION FACTOR AIL1"/>
    <property type="match status" value="1"/>
</dbReference>
<name>A0ABP1G0F0_9CHLO</name>
<dbReference type="InterPro" id="IPR016177">
    <property type="entry name" value="DNA-bd_dom_sf"/>
</dbReference>
<evidence type="ECO:0000256" key="1">
    <source>
        <dbReference type="ARBA" id="ARBA00004123"/>
    </source>
</evidence>
<evidence type="ECO:0000256" key="6">
    <source>
        <dbReference type="SAM" id="MobiDB-lite"/>
    </source>
</evidence>
<feature type="compositionally biased region" description="Polar residues" evidence="6">
    <location>
        <begin position="516"/>
        <end position="527"/>
    </location>
</feature>
<dbReference type="Pfam" id="PF00847">
    <property type="entry name" value="AP2"/>
    <property type="match status" value="2"/>
</dbReference>
<gene>
    <name evidence="8" type="primary">g6867</name>
    <name evidence="8" type="ORF">VP750_LOCUS5879</name>
</gene>
<dbReference type="SUPFAM" id="SSF54171">
    <property type="entry name" value="DNA-binding domain"/>
    <property type="match status" value="2"/>
</dbReference>
<reference evidence="8 9" key="1">
    <citation type="submission" date="2024-06" db="EMBL/GenBank/DDBJ databases">
        <authorList>
            <person name="Kraege A."/>
            <person name="Thomma B."/>
        </authorList>
    </citation>
    <scope>NUCLEOTIDE SEQUENCE [LARGE SCALE GENOMIC DNA]</scope>
</reference>
<sequence length="564" mass="62913">MGKSSLYRGVTLFRPTGKWRAQISANGKTTSLGDHDTEEEAARAFDRAAINKDGCRARTNFPVDQYETEIDDLQKMTQTELVAMLRSRARKSGTQTSHYRGVSLLKQTGKWHAQINVGGKQVHLGFFPTEEEAARAYDRAAINKGLQDHGKIITNFSIDDYGAELDMLGRLQQKDLVEALSNDLRRHQAMKLLSEGFQGKAEELFQDRGFHFAQAAAADPPTLAELRHKAERAQPKPTEKNPLYAKFLKKEQPPMTPEQLAAVEARREAAQRHQEELAEARRNRRQPTRMNGYGSRTSSPTRELDAVSPIHTPAASPAKPSRGRLTREGSVELDIPDMFGASPFVRQQRSRRKRPDYGSAPSRYLHYDANEDSAMTTSALPSELDDDARSHSGRHQLHREHSGDLEAHFLHATKPRTKRQEAMMAKQQLKTRDADYAPSPEPRRPQHRAPRLSMHTPELSAPSPIPTPAQKARRPSFPSPRTPAKPSLADTLMAAAGRLSPFQDEADLRAAPEDLSSASDSGSQTHGLPNGLGKGKRRALEDPELAFKRMGKSRRTIQKPVRAL</sequence>
<comment type="subcellular location">
    <subcellularLocation>
        <location evidence="1">Nucleus</location>
    </subcellularLocation>
</comment>
<evidence type="ECO:0000256" key="2">
    <source>
        <dbReference type="ARBA" id="ARBA00023015"/>
    </source>
</evidence>
<keyword evidence="2" id="KW-0805">Transcription regulation</keyword>
<keyword evidence="3" id="KW-0238">DNA-binding</keyword>
<feature type="region of interest" description="Disordered" evidence="6">
    <location>
        <begin position="263"/>
        <end position="371"/>
    </location>
</feature>
<proteinExistence type="predicted"/>
<keyword evidence="9" id="KW-1185">Reference proteome</keyword>
<dbReference type="Proteomes" id="UP001497392">
    <property type="component" value="Unassembled WGS sequence"/>
</dbReference>
<feature type="compositionally biased region" description="Basic and acidic residues" evidence="6">
    <location>
        <begin position="264"/>
        <end position="281"/>
    </location>
</feature>
<dbReference type="Gene3D" id="3.30.730.10">
    <property type="entry name" value="AP2/ERF domain"/>
    <property type="match status" value="2"/>
</dbReference>
<organism evidence="8 9">
    <name type="scientific">Coccomyxa viridis</name>
    <dbReference type="NCBI Taxonomy" id="1274662"/>
    <lineage>
        <taxon>Eukaryota</taxon>
        <taxon>Viridiplantae</taxon>
        <taxon>Chlorophyta</taxon>
        <taxon>core chlorophytes</taxon>
        <taxon>Trebouxiophyceae</taxon>
        <taxon>Trebouxiophyceae incertae sedis</taxon>
        <taxon>Coccomyxaceae</taxon>
        <taxon>Coccomyxa</taxon>
    </lineage>
</organism>
<evidence type="ECO:0000256" key="5">
    <source>
        <dbReference type="ARBA" id="ARBA00023242"/>
    </source>
</evidence>
<protein>
    <submittedName>
        <fullName evidence="8">G6867 protein</fullName>
    </submittedName>
</protein>
<keyword evidence="5" id="KW-0539">Nucleus</keyword>
<dbReference type="PROSITE" id="PS51032">
    <property type="entry name" value="AP2_ERF"/>
    <property type="match status" value="2"/>
</dbReference>
<keyword evidence="4" id="KW-0804">Transcription</keyword>
<dbReference type="PANTHER" id="PTHR32467">
    <property type="entry name" value="AP2-LIKE ETHYLENE-RESPONSIVE TRANSCRIPTION FACTOR"/>
    <property type="match status" value="1"/>
</dbReference>
<dbReference type="InterPro" id="IPR036955">
    <property type="entry name" value="AP2/ERF_dom_sf"/>
</dbReference>
<dbReference type="EMBL" id="CAXHTA020000010">
    <property type="protein sequence ID" value="CAL5224220.1"/>
    <property type="molecule type" value="Genomic_DNA"/>
</dbReference>
<evidence type="ECO:0000259" key="7">
    <source>
        <dbReference type="PROSITE" id="PS51032"/>
    </source>
</evidence>
<dbReference type="InterPro" id="IPR001471">
    <property type="entry name" value="AP2/ERF_dom"/>
</dbReference>
<feature type="compositionally biased region" description="Basic and acidic residues" evidence="6">
    <location>
        <begin position="538"/>
        <end position="547"/>
    </location>
</feature>
<comment type="caution">
    <text evidence="8">The sequence shown here is derived from an EMBL/GenBank/DDBJ whole genome shotgun (WGS) entry which is preliminary data.</text>
</comment>
<evidence type="ECO:0000256" key="3">
    <source>
        <dbReference type="ARBA" id="ARBA00023125"/>
    </source>
</evidence>
<feature type="domain" description="AP2/ERF" evidence="7">
    <location>
        <begin position="98"/>
        <end position="157"/>
    </location>
</feature>
<feature type="compositionally biased region" description="Basic and acidic residues" evidence="6">
    <location>
        <begin position="399"/>
        <end position="409"/>
    </location>
</feature>